<evidence type="ECO:0000313" key="1">
    <source>
        <dbReference type="EMBL" id="CZR66319.1"/>
    </source>
</evidence>
<sequence length="269" mass="30754">MDPGFEVWEETENKEMERREKSKLARFRTKLKDSIPISYWGGRDLVSNIGFRSLILASDYRFSNMKLKRFLVDNAESMQAHGGRVKYLLETLFLKALGLDSDGVDLDFTRGTVRAKKVKDKAEIMKKLNDSEARPKSRVYTAVQIPLQQMFDDYSRQPLRDGKRTDLTIIVLTGGLWAGTVKKEVVNQTIIAFARELEKSLGGPPKDRPVSVKFIQVRKDPEATLRLRRLDNELKYEGVIDLVDTEHYEGDASKNATGKLRGSIRRDGR</sequence>
<dbReference type="STRING" id="576137.A0A1L7XMQ8"/>
<dbReference type="PANTHER" id="PTHR34706:SF1">
    <property type="entry name" value="VWFA DOMAIN-CONTAINING PROTEIN"/>
    <property type="match status" value="1"/>
</dbReference>
<dbReference type="OrthoDB" id="5986190at2759"/>
<reference evidence="1 2" key="1">
    <citation type="submission" date="2016-03" db="EMBL/GenBank/DDBJ databases">
        <authorList>
            <person name="Ploux O."/>
        </authorList>
    </citation>
    <scope>NUCLEOTIDE SEQUENCE [LARGE SCALE GENOMIC DNA]</scope>
    <source>
        <strain evidence="1 2">UAMH 11012</strain>
    </source>
</reference>
<accession>A0A1L7XMQ8</accession>
<name>A0A1L7XMQ8_9HELO</name>
<dbReference type="PANTHER" id="PTHR34706">
    <property type="entry name" value="SLR1338 PROTEIN"/>
    <property type="match status" value="1"/>
</dbReference>
<gene>
    <name evidence="1" type="ORF">PAC_16220</name>
</gene>
<dbReference type="Proteomes" id="UP000184330">
    <property type="component" value="Unassembled WGS sequence"/>
</dbReference>
<organism evidence="1 2">
    <name type="scientific">Phialocephala subalpina</name>
    <dbReference type="NCBI Taxonomy" id="576137"/>
    <lineage>
        <taxon>Eukaryota</taxon>
        <taxon>Fungi</taxon>
        <taxon>Dikarya</taxon>
        <taxon>Ascomycota</taxon>
        <taxon>Pezizomycotina</taxon>
        <taxon>Leotiomycetes</taxon>
        <taxon>Helotiales</taxon>
        <taxon>Mollisiaceae</taxon>
        <taxon>Phialocephala</taxon>
        <taxon>Phialocephala fortinii species complex</taxon>
    </lineage>
</organism>
<dbReference type="EMBL" id="FJOG01000036">
    <property type="protein sequence ID" value="CZR66319.1"/>
    <property type="molecule type" value="Genomic_DNA"/>
</dbReference>
<keyword evidence="2" id="KW-1185">Reference proteome</keyword>
<proteinExistence type="predicted"/>
<evidence type="ECO:0000313" key="2">
    <source>
        <dbReference type="Proteomes" id="UP000184330"/>
    </source>
</evidence>
<dbReference type="AlphaFoldDB" id="A0A1L7XMQ8"/>
<protein>
    <submittedName>
        <fullName evidence="1">Uncharacterized protein</fullName>
    </submittedName>
</protein>